<evidence type="ECO:0000313" key="4">
    <source>
        <dbReference type="Proteomes" id="UP000077755"/>
    </source>
</evidence>
<dbReference type="EMBL" id="LNRQ01000002">
    <property type="protein sequence ID" value="KZN04320.1"/>
    <property type="molecule type" value="Genomic_DNA"/>
</dbReference>
<evidence type="ECO:0000313" key="2">
    <source>
        <dbReference type="EMBL" id="KZN04320.1"/>
    </source>
</evidence>
<reference evidence="2" key="1">
    <citation type="journal article" date="2016" name="Nat. Genet.">
        <title>A high-quality carrot genome assembly provides new insights into carotenoid accumulation and asterid genome evolution.</title>
        <authorList>
            <person name="Iorizzo M."/>
            <person name="Ellison S."/>
            <person name="Senalik D."/>
            <person name="Zeng P."/>
            <person name="Satapoomin P."/>
            <person name="Huang J."/>
            <person name="Bowman M."/>
            <person name="Iovene M."/>
            <person name="Sanseverino W."/>
            <person name="Cavagnaro P."/>
            <person name="Yildiz M."/>
            <person name="Macko-Podgorni A."/>
            <person name="Moranska E."/>
            <person name="Grzebelus E."/>
            <person name="Grzebelus D."/>
            <person name="Ashrafi H."/>
            <person name="Zheng Z."/>
            <person name="Cheng S."/>
            <person name="Spooner D."/>
            <person name="Van Deynze A."/>
            <person name="Simon P."/>
        </authorList>
    </citation>
    <scope>NUCLEOTIDE SEQUENCE [LARGE SCALE GENOMIC DNA]</scope>
    <source>
        <tissue evidence="2">Leaf</tissue>
    </source>
</reference>
<evidence type="ECO:0000256" key="1">
    <source>
        <dbReference type="SAM" id="MobiDB-lite"/>
    </source>
</evidence>
<accession>A0A166CTN2</accession>
<keyword evidence="4" id="KW-1185">Reference proteome</keyword>
<evidence type="ECO:0000313" key="3">
    <source>
        <dbReference type="EMBL" id="WOG86578.1"/>
    </source>
</evidence>
<reference evidence="3" key="2">
    <citation type="submission" date="2022-03" db="EMBL/GenBank/DDBJ databases">
        <title>Draft title - Genomic analysis of global carrot germplasm unveils the trajectory of domestication and the origin of high carotenoid orange carrot.</title>
        <authorList>
            <person name="Iorizzo M."/>
            <person name="Ellison S."/>
            <person name="Senalik D."/>
            <person name="Macko-Podgorni A."/>
            <person name="Grzebelus D."/>
            <person name="Bostan H."/>
            <person name="Rolling W."/>
            <person name="Curaba J."/>
            <person name="Simon P."/>
        </authorList>
    </citation>
    <scope>NUCLEOTIDE SEQUENCE</scope>
    <source>
        <tissue evidence="3">Leaf</tissue>
    </source>
</reference>
<sequence>MMNKKATEQGNPMQCGSGATCGSNSVVQDGSLDMKAEWRMGKVSHGTDLKDDDEDFVIPAEHFGKTKPRQMQSKGGKVMDVKFVGLGNERVDKTTKEGT</sequence>
<proteinExistence type="predicted"/>
<dbReference type="EMBL" id="CP093344">
    <property type="protein sequence ID" value="WOG86578.1"/>
    <property type="molecule type" value="Genomic_DNA"/>
</dbReference>
<dbReference type="Gramene" id="KZN04320">
    <property type="protein sequence ID" value="KZN04320"/>
    <property type="gene ID" value="DCAR_005157"/>
</dbReference>
<feature type="region of interest" description="Disordered" evidence="1">
    <location>
        <begin position="1"/>
        <end position="24"/>
    </location>
</feature>
<gene>
    <name evidence="2" type="ORF">DCAR_005157</name>
    <name evidence="3" type="ORF">DCAR_0205793</name>
</gene>
<dbReference type="Proteomes" id="UP000077755">
    <property type="component" value="Chromosome 2"/>
</dbReference>
<protein>
    <submittedName>
        <fullName evidence="2">Uncharacterized protein</fullName>
    </submittedName>
</protein>
<organism evidence="2">
    <name type="scientific">Daucus carota subsp. sativus</name>
    <name type="common">Carrot</name>
    <dbReference type="NCBI Taxonomy" id="79200"/>
    <lineage>
        <taxon>Eukaryota</taxon>
        <taxon>Viridiplantae</taxon>
        <taxon>Streptophyta</taxon>
        <taxon>Embryophyta</taxon>
        <taxon>Tracheophyta</taxon>
        <taxon>Spermatophyta</taxon>
        <taxon>Magnoliopsida</taxon>
        <taxon>eudicotyledons</taxon>
        <taxon>Gunneridae</taxon>
        <taxon>Pentapetalae</taxon>
        <taxon>asterids</taxon>
        <taxon>campanulids</taxon>
        <taxon>Apiales</taxon>
        <taxon>Apiaceae</taxon>
        <taxon>Apioideae</taxon>
        <taxon>Scandiceae</taxon>
        <taxon>Daucinae</taxon>
        <taxon>Daucus</taxon>
        <taxon>Daucus sect. Daucus</taxon>
    </lineage>
</organism>
<name>A0A166CTN2_DAUCS</name>
<dbReference type="AlphaFoldDB" id="A0A166CTN2"/>